<name>A0AAD7SY77_9TELE</name>
<protein>
    <submittedName>
        <fullName evidence="1">Uncharacterized protein</fullName>
    </submittedName>
</protein>
<dbReference type="EMBL" id="JAINUG010000025">
    <property type="protein sequence ID" value="KAJ8410858.1"/>
    <property type="molecule type" value="Genomic_DNA"/>
</dbReference>
<sequence length="145" mass="16171">MLQRRAPSLFLLNGDTRIQIPGNVGPFFLPAFVFVRQKQRNYRPSGHHKLSRVLGLSALPFTAELPKNTEQYVCPCVESTRQERLLILKSAEQLLDKSHSATAPRGQGTSCFGEGLQGETSSFLHGQLAVTAREQFEHHGWAEAE</sequence>
<gene>
    <name evidence="1" type="ORF">AAFF_G00188150</name>
</gene>
<organism evidence="1 2">
    <name type="scientific">Aldrovandia affinis</name>
    <dbReference type="NCBI Taxonomy" id="143900"/>
    <lineage>
        <taxon>Eukaryota</taxon>
        <taxon>Metazoa</taxon>
        <taxon>Chordata</taxon>
        <taxon>Craniata</taxon>
        <taxon>Vertebrata</taxon>
        <taxon>Euteleostomi</taxon>
        <taxon>Actinopterygii</taxon>
        <taxon>Neopterygii</taxon>
        <taxon>Teleostei</taxon>
        <taxon>Notacanthiformes</taxon>
        <taxon>Halosauridae</taxon>
        <taxon>Aldrovandia</taxon>
    </lineage>
</organism>
<proteinExistence type="predicted"/>
<dbReference type="AlphaFoldDB" id="A0AAD7SY77"/>
<accession>A0AAD7SY77</accession>
<comment type="caution">
    <text evidence="1">The sequence shown here is derived from an EMBL/GenBank/DDBJ whole genome shotgun (WGS) entry which is preliminary data.</text>
</comment>
<evidence type="ECO:0000313" key="1">
    <source>
        <dbReference type="EMBL" id="KAJ8410858.1"/>
    </source>
</evidence>
<evidence type="ECO:0000313" key="2">
    <source>
        <dbReference type="Proteomes" id="UP001221898"/>
    </source>
</evidence>
<reference evidence="1" key="1">
    <citation type="journal article" date="2023" name="Science">
        <title>Genome structures resolve the early diversification of teleost fishes.</title>
        <authorList>
            <person name="Parey E."/>
            <person name="Louis A."/>
            <person name="Montfort J."/>
            <person name="Bouchez O."/>
            <person name="Roques C."/>
            <person name="Iampietro C."/>
            <person name="Lluch J."/>
            <person name="Castinel A."/>
            <person name="Donnadieu C."/>
            <person name="Desvignes T."/>
            <person name="Floi Bucao C."/>
            <person name="Jouanno E."/>
            <person name="Wen M."/>
            <person name="Mejri S."/>
            <person name="Dirks R."/>
            <person name="Jansen H."/>
            <person name="Henkel C."/>
            <person name="Chen W.J."/>
            <person name="Zahm M."/>
            <person name="Cabau C."/>
            <person name="Klopp C."/>
            <person name="Thompson A.W."/>
            <person name="Robinson-Rechavi M."/>
            <person name="Braasch I."/>
            <person name="Lecointre G."/>
            <person name="Bobe J."/>
            <person name="Postlethwait J.H."/>
            <person name="Berthelot C."/>
            <person name="Roest Crollius H."/>
            <person name="Guiguen Y."/>
        </authorList>
    </citation>
    <scope>NUCLEOTIDE SEQUENCE</scope>
    <source>
        <strain evidence="1">NC1722</strain>
    </source>
</reference>
<dbReference type="Proteomes" id="UP001221898">
    <property type="component" value="Unassembled WGS sequence"/>
</dbReference>
<keyword evidence="2" id="KW-1185">Reference proteome</keyword>